<dbReference type="InterPro" id="IPR050166">
    <property type="entry name" value="ABC_transporter_ATP-bind"/>
</dbReference>
<dbReference type="InterPro" id="IPR003593">
    <property type="entry name" value="AAA+_ATPase"/>
</dbReference>
<evidence type="ECO:0000256" key="3">
    <source>
        <dbReference type="ARBA" id="ARBA00022840"/>
    </source>
</evidence>
<protein>
    <submittedName>
        <fullName evidence="5">ATP-binding protein</fullName>
    </submittedName>
</protein>
<dbReference type="KEGG" id="dov:DSCO28_16810"/>
<dbReference type="InterPro" id="IPR003439">
    <property type="entry name" value="ABC_transporter-like_ATP-bd"/>
</dbReference>
<organism evidence="5 6">
    <name type="scientific">Desulfosarcina ovata subsp. sediminis</name>
    <dbReference type="NCBI Taxonomy" id="885957"/>
    <lineage>
        <taxon>Bacteria</taxon>
        <taxon>Pseudomonadati</taxon>
        <taxon>Thermodesulfobacteriota</taxon>
        <taxon>Desulfobacteria</taxon>
        <taxon>Desulfobacterales</taxon>
        <taxon>Desulfosarcinaceae</taxon>
        <taxon>Desulfosarcina</taxon>
    </lineage>
</organism>
<dbReference type="PANTHER" id="PTHR42788">
    <property type="entry name" value="TAURINE IMPORT ATP-BINDING PROTEIN-RELATED"/>
    <property type="match status" value="1"/>
</dbReference>
<dbReference type="GO" id="GO:0005524">
    <property type="term" value="F:ATP binding"/>
    <property type="evidence" value="ECO:0007669"/>
    <property type="project" value="UniProtKB-KW"/>
</dbReference>
<evidence type="ECO:0000259" key="4">
    <source>
        <dbReference type="PROSITE" id="PS50893"/>
    </source>
</evidence>
<feature type="domain" description="ABC transporter" evidence="4">
    <location>
        <begin position="2"/>
        <end position="233"/>
    </location>
</feature>
<dbReference type="PROSITE" id="PS00211">
    <property type="entry name" value="ABC_TRANSPORTER_1"/>
    <property type="match status" value="1"/>
</dbReference>
<dbReference type="SUPFAM" id="SSF52540">
    <property type="entry name" value="P-loop containing nucleoside triphosphate hydrolases"/>
    <property type="match status" value="1"/>
</dbReference>
<dbReference type="AlphaFoldDB" id="A0A5K7ZLF7"/>
<dbReference type="PROSITE" id="PS50893">
    <property type="entry name" value="ABC_TRANSPORTER_2"/>
    <property type="match status" value="1"/>
</dbReference>
<dbReference type="CDD" id="cd03293">
    <property type="entry name" value="ABC_NrtD_SsuB_transporters"/>
    <property type="match status" value="1"/>
</dbReference>
<dbReference type="Pfam" id="PF00005">
    <property type="entry name" value="ABC_tran"/>
    <property type="match status" value="1"/>
</dbReference>
<dbReference type="SMART" id="SM00382">
    <property type="entry name" value="AAA"/>
    <property type="match status" value="1"/>
</dbReference>
<evidence type="ECO:0000313" key="6">
    <source>
        <dbReference type="Proteomes" id="UP000425960"/>
    </source>
</evidence>
<dbReference type="RefSeq" id="WP_155321907.1">
    <property type="nucleotide sequence ID" value="NZ_AP021876.1"/>
</dbReference>
<reference evidence="5 6" key="1">
    <citation type="submission" date="2019-11" db="EMBL/GenBank/DDBJ databases">
        <title>Comparative genomics of hydrocarbon-degrading Desulfosarcina strains.</title>
        <authorList>
            <person name="Watanabe M."/>
            <person name="Kojima H."/>
            <person name="Fukui M."/>
        </authorList>
    </citation>
    <scope>NUCLEOTIDE SEQUENCE [LARGE SCALE GENOMIC DNA]</scope>
    <source>
        <strain evidence="5 6">28bB2T</strain>
    </source>
</reference>
<dbReference type="InterPro" id="IPR017871">
    <property type="entry name" value="ABC_transporter-like_CS"/>
</dbReference>
<accession>A0A5K7ZLF7</accession>
<evidence type="ECO:0000256" key="1">
    <source>
        <dbReference type="ARBA" id="ARBA00022448"/>
    </source>
</evidence>
<sequence length="273" mass="30131">MIRLENIRKAYHDPETGRTTVALSDVSLAVKTGEFACLLGPSGCGKSTTINLLAGFTRPTRGRVWFDGNPISDPGLDRGVVFQEPVLFSWLTVRQNVEFGLTSMGLSRGERHRLAMTALSMVGLADQEAALPHTLSGGMKQRVALARVLVVNPKVMLMDEPFSALDPPTRERLQDELLKVRGNCPVLFVTHNPLEAAYLADTIYIMAHAPLGITARIIVNLERPRDREGTDLQRLVHELRGHLDQLPSAASSPMPICISKSHPYPYKTRQETC</sequence>
<dbReference type="Proteomes" id="UP000425960">
    <property type="component" value="Chromosome"/>
</dbReference>
<evidence type="ECO:0000313" key="5">
    <source>
        <dbReference type="EMBL" id="BBO81115.1"/>
    </source>
</evidence>
<dbReference type="EMBL" id="AP021876">
    <property type="protein sequence ID" value="BBO81115.1"/>
    <property type="molecule type" value="Genomic_DNA"/>
</dbReference>
<name>A0A5K7ZLF7_9BACT</name>
<dbReference type="Gene3D" id="3.40.50.300">
    <property type="entry name" value="P-loop containing nucleotide triphosphate hydrolases"/>
    <property type="match status" value="1"/>
</dbReference>
<keyword evidence="1" id="KW-0813">Transport</keyword>
<gene>
    <name evidence="5" type="ORF">DSCO28_16810</name>
</gene>
<dbReference type="InterPro" id="IPR027417">
    <property type="entry name" value="P-loop_NTPase"/>
</dbReference>
<keyword evidence="2" id="KW-0547">Nucleotide-binding</keyword>
<keyword evidence="3 5" id="KW-0067">ATP-binding</keyword>
<dbReference type="PANTHER" id="PTHR42788:SF13">
    <property type="entry name" value="ALIPHATIC SULFONATES IMPORT ATP-BINDING PROTEIN SSUB"/>
    <property type="match status" value="1"/>
</dbReference>
<evidence type="ECO:0000256" key="2">
    <source>
        <dbReference type="ARBA" id="ARBA00022741"/>
    </source>
</evidence>
<proteinExistence type="predicted"/>
<dbReference type="GO" id="GO:0016887">
    <property type="term" value="F:ATP hydrolysis activity"/>
    <property type="evidence" value="ECO:0007669"/>
    <property type="project" value="InterPro"/>
</dbReference>